<evidence type="ECO:0000313" key="1">
    <source>
        <dbReference type="EMBL" id="KAG1813626.1"/>
    </source>
</evidence>
<sequence length="228" mass="25978">MTALKDMWLEMHWNTKLHRKVLGSQQGNCAFYEWALELQNQNTLLYGNTAHLSDIQLCNQLEANICDKLTVPVLRAKLTNNISLKKWIEEVKHLDDKHLKDLASHRKITEELYRTSKHAMSSTKTSSSKTYNPSSSCLGTLTEAERTLLMKHRGCFKCRKFYVLHQLKDCTNGTLEASSYKTLTEADAIMAKLKTKTIAAIRPVGAVMPSPFQNRPPYVALSLDRAFF</sequence>
<dbReference type="OrthoDB" id="2369050at2759"/>
<reference evidence="1" key="1">
    <citation type="journal article" date="2020" name="New Phytol.">
        <title>Comparative genomics reveals dynamic genome evolution in host specialist ectomycorrhizal fungi.</title>
        <authorList>
            <person name="Lofgren L.A."/>
            <person name="Nguyen N.H."/>
            <person name="Vilgalys R."/>
            <person name="Ruytinx J."/>
            <person name="Liao H.L."/>
            <person name="Branco S."/>
            <person name="Kuo A."/>
            <person name="LaButti K."/>
            <person name="Lipzen A."/>
            <person name="Andreopoulos W."/>
            <person name="Pangilinan J."/>
            <person name="Riley R."/>
            <person name="Hundley H."/>
            <person name="Na H."/>
            <person name="Barry K."/>
            <person name="Grigoriev I.V."/>
            <person name="Stajich J.E."/>
            <person name="Kennedy P.G."/>
        </authorList>
    </citation>
    <scope>NUCLEOTIDE SEQUENCE</scope>
    <source>
        <strain evidence="1">MN1</strain>
    </source>
</reference>
<evidence type="ECO:0000313" key="2">
    <source>
        <dbReference type="Proteomes" id="UP000807769"/>
    </source>
</evidence>
<dbReference type="Proteomes" id="UP000807769">
    <property type="component" value="Unassembled WGS sequence"/>
</dbReference>
<name>A0A9P7E8B6_9AGAM</name>
<keyword evidence="2" id="KW-1185">Reference proteome</keyword>
<dbReference type="RefSeq" id="XP_041191387.1">
    <property type="nucleotide sequence ID" value="XM_041340433.1"/>
</dbReference>
<organism evidence="1 2">
    <name type="scientific">Suillus subaureus</name>
    <dbReference type="NCBI Taxonomy" id="48587"/>
    <lineage>
        <taxon>Eukaryota</taxon>
        <taxon>Fungi</taxon>
        <taxon>Dikarya</taxon>
        <taxon>Basidiomycota</taxon>
        <taxon>Agaricomycotina</taxon>
        <taxon>Agaricomycetes</taxon>
        <taxon>Agaricomycetidae</taxon>
        <taxon>Boletales</taxon>
        <taxon>Suillineae</taxon>
        <taxon>Suillaceae</taxon>
        <taxon>Suillus</taxon>
    </lineage>
</organism>
<dbReference type="AlphaFoldDB" id="A0A9P7E8B6"/>
<proteinExistence type="predicted"/>
<accession>A0A9P7E8B6</accession>
<gene>
    <name evidence="1" type="ORF">BJ212DRAFT_1482523</name>
</gene>
<dbReference type="GeneID" id="64634449"/>
<dbReference type="EMBL" id="JABBWG010000023">
    <property type="protein sequence ID" value="KAG1813626.1"/>
    <property type="molecule type" value="Genomic_DNA"/>
</dbReference>
<comment type="caution">
    <text evidence="1">The sequence shown here is derived from an EMBL/GenBank/DDBJ whole genome shotgun (WGS) entry which is preliminary data.</text>
</comment>
<protein>
    <submittedName>
        <fullName evidence="1">Uncharacterized protein</fullName>
    </submittedName>
</protein>